<reference evidence="3" key="1">
    <citation type="submission" date="2022-11" db="EMBL/GenBank/DDBJ databases">
        <authorList>
            <person name="Petersen C."/>
        </authorList>
    </citation>
    <scope>NUCLEOTIDE SEQUENCE</scope>
    <source>
        <strain evidence="3">IBT 21917</strain>
    </source>
</reference>
<evidence type="ECO:0000256" key="1">
    <source>
        <dbReference type="SAM" id="SignalP"/>
    </source>
</evidence>
<name>A0A9W9HZA0_9EURO</name>
<protein>
    <recommendedName>
        <fullName evidence="2">DUF4185 domain-containing protein</fullName>
    </recommendedName>
</protein>
<dbReference type="AlphaFoldDB" id="A0A9W9HZA0"/>
<dbReference type="Proteomes" id="UP001146351">
    <property type="component" value="Unassembled WGS sequence"/>
</dbReference>
<comment type="caution">
    <text evidence="3">The sequence shown here is derived from an EMBL/GenBank/DDBJ whole genome shotgun (WGS) entry which is preliminary data.</text>
</comment>
<keyword evidence="1" id="KW-0732">Signal</keyword>
<feature type="domain" description="DUF4185" evidence="2">
    <location>
        <begin position="33"/>
        <end position="333"/>
    </location>
</feature>
<sequence length="351" mass="39038">MHFFLPAVLLAAIAAAQNGQSVYKKRLTGEDLDTGHRWGVAGTDLGIPYVLENGAVGYLFGDTFSSQWPDDHKDWRSPILLRSAVRPGDEDGIVFDSAAGVKGDGLAPEITHNGHNGGDGMGATEVSVIPNDGIAFPENKEQIVSYMSIKSWDPWSTNYAGLAHSKDGNTFTRLDVKFGNDEKNLDPFQMWTMQRDGDWVYIFSVRAGRQDGPMMLQRVPWDKIADKSSYQGWGWNGKDWDWNRPCTAIFEGIFGEPSVRKLSDGTWAMVYLNLGGDKPNIVSRTATGPNKKWSEETVQVTWDQEPSLYGGFIHPWSTSKENDLHLMVSKWARGPDGHTTAYHMSQYVGTL</sequence>
<dbReference type="Pfam" id="PF13810">
    <property type="entry name" value="DUF4185"/>
    <property type="match status" value="1"/>
</dbReference>
<keyword evidence="4" id="KW-1185">Reference proteome</keyword>
<accession>A0A9W9HZA0</accession>
<dbReference type="OrthoDB" id="4390332at2759"/>
<dbReference type="InterPro" id="IPR025442">
    <property type="entry name" value="DUF4185"/>
</dbReference>
<dbReference type="EMBL" id="JAPQKO010000005">
    <property type="protein sequence ID" value="KAJ5161789.1"/>
    <property type="molecule type" value="Genomic_DNA"/>
</dbReference>
<organism evidence="3 4">
    <name type="scientific">Penicillium capsulatum</name>
    <dbReference type="NCBI Taxonomy" id="69766"/>
    <lineage>
        <taxon>Eukaryota</taxon>
        <taxon>Fungi</taxon>
        <taxon>Dikarya</taxon>
        <taxon>Ascomycota</taxon>
        <taxon>Pezizomycotina</taxon>
        <taxon>Eurotiomycetes</taxon>
        <taxon>Eurotiomycetidae</taxon>
        <taxon>Eurotiales</taxon>
        <taxon>Aspergillaceae</taxon>
        <taxon>Penicillium</taxon>
    </lineage>
</organism>
<evidence type="ECO:0000313" key="3">
    <source>
        <dbReference type="EMBL" id="KAJ5161789.1"/>
    </source>
</evidence>
<evidence type="ECO:0000259" key="2">
    <source>
        <dbReference type="Pfam" id="PF13810"/>
    </source>
</evidence>
<evidence type="ECO:0000313" key="4">
    <source>
        <dbReference type="Proteomes" id="UP001146351"/>
    </source>
</evidence>
<feature type="chain" id="PRO_5040823474" description="DUF4185 domain-containing protein" evidence="1">
    <location>
        <begin position="20"/>
        <end position="351"/>
    </location>
</feature>
<reference evidence="3" key="2">
    <citation type="journal article" date="2023" name="IMA Fungus">
        <title>Comparative genomic study of the Penicillium genus elucidates a diverse pangenome and 15 lateral gene transfer events.</title>
        <authorList>
            <person name="Petersen C."/>
            <person name="Sorensen T."/>
            <person name="Nielsen M.R."/>
            <person name="Sondergaard T.E."/>
            <person name="Sorensen J.L."/>
            <person name="Fitzpatrick D.A."/>
            <person name="Frisvad J.C."/>
            <person name="Nielsen K.L."/>
        </authorList>
    </citation>
    <scope>NUCLEOTIDE SEQUENCE</scope>
    <source>
        <strain evidence="3">IBT 21917</strain>
    </source>
</reference>
<feature type="signal peptide" evidence="1">
    <location>
        <begin position="1"/>
        <end position="19"/>
    </location>
</feature>
<gene>
    <name evidence="3" type="ORF">N7492_007181</name>
</gene>
<proteinExistence type="predicted"/>